<protein>
    <submittedName>
        <fullName evidence="9">DNA-binding response regulator, luxR family protein</fullName>
    </submittedName>
</protein>
<dbReference type="InterPro" id="IPR058245">
    <property type="entry name" value="NreC/VraR/RcsB-like_REC"/>
</dbReference>
<dbReference type="EMBL" id="AJLR01000093">
    <property type="protein sequence ID" value="EKN66055.1"/>
    <property type="molecule type" value="Genomic_DNA"/>
</dbReference>
<evidence type="ECO:0000256" key="6">
    <source>
        <dbReference type="PROSITE-ProRule" id="PRU00169"/>
    </source>
</evidence>
<keyword evidence="3" id="KW-0805">Transcription regulation</keyword>
<dbReference type="AlphaFoldDB" id="K6C4L5"/>
<evidence type="ECO:0000256" key="3">
    <source>
        <dbReference type="ARBA" id="ARBA00023015"/>
    </source>
</evidence>
<dbReference type="Pfam" id="PF00196">
    <property type="entry name" value="GerE"/>
    <property type="match status" value="1"/>
</dbReference>
<comment type="caution">
    <text evidence="9">The sequence shown here is derived from an EMBL/GenBank/DDBJ whole genome shotgun (WGS) entry which is preliminary data.</text>
</comment>
<gene>
    <name evidence="9" type="ORF">BAZO_11279</name>
</gene>
<dbReference type="InterPro" id="IPR011006">
    <property type="entry name" value="CheY-like_superfamily"/>
</dbReference>
<feature type="domain" description="Response regulatory" evidence="8">
    <location>
        <begin position="6"/>
        <end position="123"/>
    </location>
</feature>
<keyword evidence="4 9" id="KW-0238">DNA-binding</keyword>
<dbReference type="InterPro" id="IPR039420">
    <property type="entry name" value="WalR-like"/>
</dbReference>
<evidence type="ECO:0000256" key="4">
    <source>
        <dbReference type="ARBA" id="ARBA00023125"/>
    </source>
</evidence>
<keyword evidence="5" id="KW-0804">Transcription</keyword>
<dbReference type="InterPro" id="IPR001789">
    <property type="entry name" value="Sig_transdc_resp-reg_receiver"/>
</dbReference>
<evidence type="ECO:0000256" key="2">
    <source>
        <dbReference type="ARBA" id="ARBA00022553"/>
    </source>
</evidence>
<dbReference type="GO" id="GO:0005737">
    <property type="term" value="C:cytoplasm"/>
    <property type="evidence" value="ECO:0007669"/>
    <property type="project" value="UniProtKB-SubCell"/>
</dbReference>
<dbReference type="Pfam" id="PF00072">
    <property type="entry name" value="Response_reg"/>
    <property type="match status" value="1"/>
</dbReference>
<feature type="domain" description="HTH luxR-type" evidence="7">
    <location>
        <begin position="136"/>
        <end position="201"/>
    </location>
</feature>
<evidence type="ECO:0000259" key="8">
    <source>
        <dbReference type="PROSITE" id="PS50110"/>
    </source>
</evidence>
<evidence type="ECO:0000313" key="9">
    <source>
        <dbReference type="EMBL" id="EKN66055.1"/>
    </source>
</evidence>
<dbReference type="GO" id="GO:0000160">
    <property type="term" value="P:phosphorelay signal transduction system"/>
    <property type="evidence" value="ECO:0007669"/>
    <property type="project" value="InterPro"/>
</dbReference>
<feature type="modified residue" description="4-aspartylphosphate" evidence="6">
    <location>
        <position position="57"/>
    </location>
</feature>
<dbReference type="PANTHER" id="PTHR43214:SF1">
    <property type="entry name" value="TRANSCRIPTIONAL REGULATORY PROTEIN COMA"/>
    <property type="match status" value="1"/>
</dbReference>
<evidence type="ECO:0000256" key="1">
    <source>
        <dbReference type="ARBA" id="ARBA00004496"/>
    </source>
</evidence>
<proteinExistence type="predicted"/>
<reference evidence="9 10" key="1">
    <citation type="journal article" date="2012" name="Front. Microbiol.">
        <title>Redundancy and modularity in membrane-associated dissimilatory nitrate reduction in Bacillus.</title>
        <authorList>
            <person name="Heylen K."/>
            <person name="Keltjens J."/>
        </authorList>
    </citation>
    <scope>NUCLEOTIDE SEQUENCE [LARGE SCALE GENOMIC DNA]</scope>
    <source>
        <strain evidence="9 10">LMG 9581</strain>
    </source>
</reference>
<dbReference type="RefSeq" id="WP_003331599.1">
    <property type="nucleotide sequence ID" value="NZ_AJLR01000093.1"/>
</dbReference>
<dbReference type="STRING" id="1131731.BAZO_11279"/>
<dbReference type="InterPro" id="IPR000792">
    <property type="entry name" value="Tscrpt_reg_LuxR_C"/>
</dbReference>
<sequence>MNRNIKLMILDNHPFVVCAICDYLDKVDDFEVIEKTNDGQKVLTSIEKCKPDVIIMDPFLKNGKGIELVKTIKNTYKDSIKIIIFTDYNCNEFIKIAYQLGIHAYLLKEEPFKKVINAIRQSYLGNVLLPHHLIMADSAPHNLTMTEIEILHLISKEKNNQEIAKDLHISKRTVEYHITSIYQKMGVYTRVGAIMRGMEKGILYL</sequence>
<dbReference type="Gene3D" id="3.40.50.2300">
    <property type="match status" value="1"/>
</dbReference>
<evidence type="ECO:0000313" key="10">
    <source>
        <dbReference type="Proteomes" id="UP000006315"/>
    </source>
</evidence>
<accession>K6C4L5</accession>
<evidence type="ECO:0000256" key="5">
    <source>
        <dbReference type="ARBA" id="ARBA00023163"/>
    </source>
</evidence>
<dbReference type="PATRIC" id="fig|1131731.3.peg.2326"/>
<dbReference type="PROSITE" id="PS50043">
    <property type="entry name" value="HTH_LUXR_2"/>
    <property type="match status" value="1"/>
</dbReference>
<dbReference type="SMART" id="SM00421">
    <property type="entry name" value="HTH_LUXR"/>
    <property type="match status" value="1"/>
</dbReference>
<dbReference type="SUPFAM" id="SSF52172">
    <property type="entry name" value="CheY-like"/>
    <property type="match status" value="1"/>
</dbReference>
<dbReference type="SUPFAM" id="SSF46894">
    <property type="entry name" value="C-terminal effector domain of the bipartite response regulators"/>
    <property type="match status" value="1"/>
</dbReference>
<name>K6C4L5_SCHAZ</name>
<dbReference type="GO" id="GO:0006355">
    <property type="term" value="P:regulation of DNA-templated transcription"/>
    <property type="evidence" value="ECO:0007669"/>
    <property type="project" value="InterPro"/>
</dbReference>
<comment type="subcellular location">
    <subcellularLocation>
        <location evidence="1">Cytoplasm</location>
    </subcellularLocation>
</comment>
<evidence type="ECO:0000259" key="7">
    <source>
        <dbReference type="PROSITE" id="PS50043"/>
    </source>
</evidence>
<keyword evidence="2 6" id="KW-0597">Phosphoprotein</keyword>
<dbReference type="SMART" id="SM00448">
    <property type="entry name" value="REC"/>
    <property type="match status" value="1"/>
</dbReference>
<dbReference type="CDD" id="cd17535">
    <property type="entry name" value="REC_NarL-like"/>
    <property type="match status" value="1"/>
</dbReference>
<dbReference type="PANTHER" id="PTHR43214">
    <property type="entry name" value="TWO-COMPONENT RESPONSE REGULATOR"/>
    <property type="match status" value="1"/>
</dbReference>
<dbReference type="CDD" id="cd06170">
    <property type="entry name" value="LuxR_C_like"/>
    <property type="match status" value="1"/>
</dbReference>
<dbReference type="PROSITE" id="PS50110">
    <property type="entry name" value="RESPONSE_REGULATORY"/>
    <property type="match status" value="1"/>
</dbReference>
<keyword evidence="10" id="KW-1185">Reference proteome</keyword>
<dbReference type="GO" id="GO:0003677">
    <property type="term" value="F:DNA binding"/>
    <property type="evidence" value="ECO:0007669"/>
    <property type="project" value="UniProtKB-KW"/>
</dbReference>
<dbReference type="PRINTS" id="PR00038">
    <property type="entry name" value="HTHLUXR"/>
</dbReference>
<dbReference type="Proteomes" id="UP000006315">
    <property type="component" value="Unassembled WGS sequence"/>
</dbReference>
<organism evidence="9 10">
    <name type="scientific">Schinkia azotoformans LMG 9581</name>
    <dbReference type="NCBI Taxonomy" id="1131731"/>
    <lineage>
        <taxon>Bacteria</taxon>
        <taxon>Bacillati</taxon>
        <taxon>Bacillota</taxon>
        <taxon>Bacilli</taxon>
        <taxon>Bacillales</taxon>
        <taxon>Bacillaceae</taxon>
        <taxon>Calidifontibacillus/Schinkia group</taxon>
        <taxon>Schinkia</taxon>
    </lineage>
</organism>
<dbReference type="InterPro" id="IPR016032">
    <property type="entry name" value="Sig_transdc_resp-reg_C-effctor"/>
</dbReference>